<sequence>MSRDALIASLRGQCGGPRDGALLRYALGNALLEADDAAAAIEELRHALNFDTRYSAAWKLLGKACLAAGDHAGAAEAWRQGIAVARERGDKQAEKEMAVFLRRVERNGST</sequence>
<dbReference type="Gene3D" id="1.25.40.10">
    <property type="entry name" value="Tetratricopeptide repeat domain"/>
    <property type="match status" value="1"/>
</dbReference>
<keyword evidence="2" id="KW-1185">Reference proteome</keyword>
<accession>A0ABV3QCU5</accession>
<evidence type="ECO:0008006" key="3">
    <source>
        <dbReference type="Google" id="ProtNLM"/>
    </source>
</evidence>
<proteinExistence type="predicted"/>
<organism evidence="1 2">
    <name type="scientific">Rhodanobacter lycopersici</name>
    <dbReference type="NCBI Taxonomy" id="3162487"/>
    <lineage>
        <taxon>Bacteria</taxon>
        <taxon>Pseudomonadati</taxon>
        <taxon>Pseudomonadota</taxon>
        <taxon>Gammaproteobacteria</taxon>
        <taxon>Lysobacterales</taxon>
        <taxon>Rhodanobacteraceae</taxon>
        <taxon>Rhodanobacter</taxon>
    </lineage>
</organism>
<comment type="caution">
    <text evidence="1">The sequence shown here is derived from an EMBL/GenBank/DDBJ whole genome shotgun (WGS) entry which is preliminary data.</text>
</comment>
<dbReference type="SMART" id="SM00028">
    <property type="entry name" value="TPR"/>
    <property type="match status" value="2"/>
</dbReference>
<evidence type="ECO:0000313" key="2">
    <source>
        <dbReference type="Proteomes" id="UP001556220"/>
    </source>
</evidence>
<gene>
    <name evidence="1" type="ORF">ABQJ54_07390</name>
</gene>
<name>A0ABV3QCU5_9GAMM</name>
<dbReference type="InterPro" id="IPR019734">
    <property type="entry name" value="TPR_rpt"/>
</dbReference>
<evidence type="ECO:0000313" key="1">
    <source>
        <dbReference type="EMBL" id="MEW9571570.1"/>
    </source>
</evidence>
<dbReference type="SUPFAM" id="SSF48452">
    <property type="entry name" value="TPR-like"/>
    <property type="match status" value="1"/>
</dbReference>
<dbReference type="Proteomes" id="UP001556220">
    <property type="component" value="Unassembled WGS sequence"/>
</dbReference>
<reference evidence="1 2" key="1">
    <citation type="submission" date="2024-06" db="EMBL/GenBank/DDBJ databases">
        <authorList>
            <person name="Woo H."/>
        </authorList>
    </citation>
    <scope>NUCLEOTIDE SEQUENCE [LARGE SCALE GENOMIC DNA]</scope>
    <source>
        <strain evidence="1 2">Si-c</strain>
    </source>
</reference>
<dbReference type="RefSeq" id="WP_367853656.1">
    <property type="nucleotide sequence ID" value="NZ_JBFOHK010000002.1"/>
</dbReference>
<dbReference type="EMBL" id="JBFOHK010000002">
    <property type="protein sequence ID" value="MEW9571570.1"/>
    <property type="molecule type" value="Genomic_DNA"/>
</dbReference>
<protein>
    <recommendedName>
        <fullName evidence="3">Tetratricopeptide repeat protein</fullName>
    </recommendedName>
</protein>
<dbReference type="InterPro" id="IPR011990">
    <property type="entry name" value="TPR-like_helical_dom_sf"/>
</dbReference>